<organism evidence="1 2">
    <name type="scientific">Ureibacillus yapensis</name>
    <dbReference type="NCBI Taxonomy" id="2304605"/>
    <lineage>
        <taxon>Bacteria</taxon>
        <taxon>Bacillati</taxon>
        <taxon>Bacillota</taxon>
        <taxon>Bacilli</taxon>
        <taxon>Bacillales</taxon>
        <taxon>Caryophanaceae</taxon>
        <taxon>Ureibacillus</taxon>
    </lineage>
</organism>
<evidence type="ECO:0000313" key="2">
    <source>
        <dbReference type="Proteomes" id="UP000265692"/>
    </source>
</evidence>
<accession>A0A396S3T6</accession>
<dbReference type="OrthoDB" id="2602945at2"/>
<name>A0A396S3T6_9BACL</name>
<dbReference type="RefSeq" id="WP_118877773.1">
    <property type="nucleotide sequence ID" value="NZ_QWEI01000017.1"/>
</dbReference>
<dbReference type="Proteomes" id="UP000265692">
    <property type="component" value="Unassembled WGS sequence"/>
</dbReference>
<dbReference type="EMBL" id="QWEI01000017">
    <property type="protein sequence ID" value="RHW31383.1"/>
    <property type="molecule type" value="Genomic_DNA"/>
</dbReference>
<reference evidence="1 2" key="1">
    <citation type="submission" date="2018-08" db="EMBL/GenBank/DDBJ databases">
        <title>Lysinibacillus sp. YLB-03 draft genome sequence.</title>
        <authorList>
            <person name="Yu L."/>
        </authorList>
    </citation>
    <scope>NUCLEOTIDE SEQUENCE [LARGE SCALE GENOMIC DNA]</scope>
    <source>
        <strain evidence="1 2">YLB-03</strain>
    </source>
</reference>
<dbReference type="InterPro" id="IPR017263">
    <property type="entry name" value="UCP037692"/>
</dbReference>
<protein>
    <recommendedName>
        <fullName evidence="3">HicA family toxin-antitoxin system</fullName>
    </recommendedName>
</protein>
<proteinExistence type="predicted"/>
<evidence type="ECO:0000313" key="1">
    <source>
        <dbReference type="EMBL" id="RHW31383.1"/>
    </source>
</evidence>
<evidence type="ECO:0008006" key="3">
    <source>
        <dbReference type="Google" id="ProtNLM"/>
    </source>
</evidence>
<dbReference type="Pfam" id="PF17277">
    <property type="entry name" value="DUF5342"/>
    <property type="match status" value="2"/>
</dbReference>
<gene>
    <name evidence="1" type="ORF">D1B33_17900</name>
</gene>
<comment type="caution">
    <text evidence="1">The sequence shown here is derived from an EMBL/GenBank/DDBJ whole genome shotgun (WGS) entry which is preliminary data.</text>
</comment>
<keyword evidence="2" id="KW-1185">Reference proteome</keyword>
<sequence>MYQQFKVKPMFKDQVHERHHFTLKMEGTNYQGIYHEGKIQWFHPQPEAKLEDKEVRNLENKVCDLMTDHKEKLLAEIDGLQKFKVKPLFENQVHERHHFTIKMEENHYQGIYHKGEIQWFHPQPKAKLQEEDLWNLETKVHDLVTNHLEQ</sequence>
<dbReference type="AlphaFoldDB" id="A0A396S3T6"/>